<sequence length="56" mass="5856">MSAEAGEAHRREAETASAESIGEKDCMRMEFSVVAMTSAEAGCTGTTVVASGCFHR</sequence>
<gene>
    <name evidence="2" type="ORF">BQ8794_70375</name>
</gene>
<accession>A0A1R3VHX4</accession>
<reference evidence="3" key="1">
    <citation type="submission" date="2017-01" db="EMBL/GenBank/DDBJ databases">
        <authorList>
            <person name="Brunel B."/>
        </authorList>
    </citation>
    <scope>NUCLEOTIDE SEQUENCE [LARGE SCALE GENOMIC DNA]</scope>
</reference>
<organism evidence="2 3">
    <name type="scientific">Mesorhizobium prunaredense</name>
    <dbReference type="NCBI Taxonomy" id="1631249"/>
    <lineage>
        <taxon>Bacteria</taxon>
        <taxon>Pseudomonadati</taxon>
        <taxon>Pseudomonadota</taxon>
        <taxon>Alphaproteobacteria</taxon>
        <taxon>Hyphomicrobiales</taxon>
        <taxon>Phyllobacteriaceae</taxon>
        <taxon>Mesorhizobium</taxon>
    </lineage>
</organism>
<evidence type="ECO:0000313" key="3">
    <source>
        <dbReference type="Proteomes" id="UP000188388"/>
    </source>
</evidence>
<proteinExistence type="predicted"/>
<feature type="region of interest" description="Disordered" evidence="1">
    <location>
        <begin position="1"/>
        <end position="21"/>
    </location>
</feature>
<dbReference type="AlphaFoldDB" id="A0A1R3VHX4"/>
<keyword evidence="3" id="KW-1185">Reference proteome</keyword>
<protein>
    <submittedName>
        <fullName evidence="2">Uncharacterized protein</fullName>
    </submittedName>
</protein>
<feature type="compositionally biased region" description="Basic and acidic residues" evidence="1">
    <location>
        <begin position="1"/>
        <end position="14"/>
    </location>
</feature>
<evidence type="ECO:0000313" key="2">
    <source>
        <dbReference type="EMBL" id="SIT59445.1"/>
    </source>
</evidence>
<dbReference type="Proteomes" id="UP000188388">
    <property type="component" value="Unassembled WGS sequence"/>
</dbReference>
<evidence type="ECO:0000256" key="1">
    <source>
        <dbReference type="SAM" id="MobiDB-lite"/>
    </source>
</evidence>
<dbReference type="EMBL" id="FTPD01000067">
    <property type="protein sequence ID" value="SIT59445.1"/>
    <property type="molecule type" value="Genomic_DNA"/>
</dbReference>
<name>A0A1R3VHX4_9HYPH</name>